<sequence>MTLRTRFAPSPTGLLHIGGARTALFNFLFARHHGGKFLLRIEDTDRARSTEAAVAVILEGLAWLGLTPDEPPLFQSTRAARHAEIAHALLAAGRAYRCYASALELREMREQALKEGRPPRYDGRWRDRDPAEAPPGVAPAIRLKAPRDGETVVEDLVQGPVRVANAELDDMIILRSDGTPTYLHAVVVDDHDMAITHVIRGDDHLTNTFRQAQIYQAMGWELPRFAHIPLIHGADGAKLSKRHGAVSVLEFREQGFLPEALCNYLLRLGWGHGDAEILSRADAIRLFDLDGVGRGAARMDYAKLTHLNAVWLRAADDARLTAEVMARLAGVPGLRLDDVARARILALMPPLKERARTLVELADSAAFLAREPPLPMSEKAEALLDPAARALLRDLAATLAETAFTPEALAAALRAFAEARGKKLGEVAQPLRAALTGATTSPPIDATLAALGRTAALARIAAVLAAPGTTSPDATSPDATSPGAT</sequence>
<dbReference type="InterPro" id="IPR045462">
    <property type="entry name" value="aa-tRNA-synth_I_cd-bd"/>
</dbReference>
<evidence type="ECO:0000256" key="1">
    <source>
        <dbReference type="ARBA" id="ARBA00004496"/>
    </source>
</evidence>
<dbReference type="PANTHER" id="PTHR43311:SF2">
    <property type="entry name" value="GLUTAMATE--TRNA LIGASE, MITOCHONDRIAL-RELATED"/>
    <property type="match status" value="1"/>
</dbReference>
<dbReference type="SUPFAM" id="SSF48163">
    <property type="entry name" value="An anticodon-binding domain of class I aminoacyl-tRNA synthetases"/>
    <property type="match status" value="1"/>
</dbReference>
<keyword evidence="4 10" id="KW-0963">Cytoplasm</keyword>
<dbReference type="NCBIfam" id="TIGR00464">
    <property type="entry name" value="gltX_bact"/>
    <property type="match status" value="1"/>
</dbReference>
<evidence type="ECO:0000313" key="14">
    <source>
        <dbReference type="EMBL" id="HGC42550.1"/>
    </source>
</evidence>
<comment type="caution">
    <text evidence="10">Lacks conserved residue(s) required for the propagation of feature annotation.</text>
</comment>
<dbReference type="GO" id="GO:0006424">
    <property type="term" value="P:glutamyl-tRNA aminoacylation"/>
    <property type="evidence" value="ECO:0007669"/>
    <property type="project" value="UniProtKB-UniRule"/>
</dbReference>
<evidence type="ECO:0000256" key="4">
    <source>
        <dbReference type="ARBA" id="ARBA00022490"/>
    </source>
</evidence>
<evidence type="ECO:0000256" key="5">
    <source>
        <dbReference type="ARBA" id="ARBA00022598"/>
    </source>
</evidence>
<dbReference type="InterPro" id="IPR000924">
    <property type="entry name" value="Glu/Gln-tRNA-synth"/>
</dbReference>
<comment type="function">
    <text evidence="10">Catalyzes the attachment of glutamate to tRNA(Glu) in a two-step reaction: glutamate is first activated by ATP to form Glu-AMP and then transferred to the acceptor end of tRNA(Glu).</text>
</comment>
<comment type="catalytic activity">
    <reaction evidence="10">
        <text>tRNA(Glu) + L-glutamate + ATP = L-glutamyl-tRNA(Glu) + AMP + diphosphate</text>
        <dbReference type="Rhea" id="RHEA:23540"/>
        <dbReference type="Rhea" id="RHEA-COMP:9663"/>
        <dbReference type="Rhea" id="RHEA-COMP:9680"/>
        <dbReference type="ChEBI" id="CHEBI:29985"/>
        <dbReference type="ChEBI" id="CHEBI:30616"/>
        <dbReference type="ChEBI" id="CHEBI:33019"/>
        <dbReference type="ChEBI" id="CHEBI:78442"/>
        <dbReference type="ChEBI" id="CHEBI:78520"/>
        <dbReference type="ChEBI" id="CHEBI:456215"/>
        <dbReference type="EC" id="6.1.1.17"/>
    </reaction>
</comment>
<feature type="compositionally biased region" description="Basic and acidic residues" evidence="11">
    <location>
        <begin position="114"/>
        <end position="131"/>
    </location>
</feature>
<dbReference type="InterPro" id="IPR004527">
    <property type="entry name" value="Glu-tRNA-ligase_bac/mito"/>
</dbReference>
<comment type="similarity">
    <text evidence="2 10">Belongs to the class-I aminoacyl-tRNA synthetase family. Glutamate--tRNA ligase type 1 subfamily.</text>
</comment>
<accession>A0A8J4HBN7</accession>
<evidence type="ECO:0000256" key="8">
    <source>
        <dbReference type="ARBA" id="ARBA00022917"/>
    </source>
</evidence>
<keyword evidence="9 10" id="KW-0030">Aminoacyl-tRNA synthetase</keyword>
<dbReference type="InterPro" id="IPR020751">
    <property type="entry name" value="aa-tRNA-synth_I_codon-bd_sub2"/>
</dbReference>
<feature type="short sequence motif" description="'HIGH' region" evidence="10">
    <location>
        <begin position="9"/>
        <end position="19"/>
    </location>
</feature>
<evidence type="ECO:0000256" key="7">
    <source>
        <dbReference type="ARBA" id="ARBA00022840"/>
    </source>
</evidence>
<dbReference type="Gene3D" id="3.40.50.620">
    <property type="entry name" value="HUPs"/>
    <property type="match status" value="1"/>
</dbReference>
<dbReference type="EC" id="6.1.1.17" evidence="10"/>
<evidence type="ECO:0000256" key="10">
    <source>
        <dbReference type="HAMAP-Rule" id="MF_00022"/>
    </source>
</evidence>
<dbReference type="GO" id="GO:0000049">
    <property type="term" value="F:tRNA binding"/>
    <property type="evidence" value="ECO:0007669"/>
    <property type="project" value="InterPro"/>
</dbReference>
<dbReference type="InterPro" id="IPR049940">
    <property type="entry name" value="GluQ/Sye"/>
</dbReference>
<feature type="binding site" evidence="10">
    <location>
        <position position="241"/>
    </location>
    <ligand>
        <name>ATP</name>
        <dbReference type="ChEBI" id="CHEBI:30616"/>
    </ligand>
</feature>
<dbReference type="EMBL" id="DTQM01000092">
    <property type="protein sequence ID" value="HGC42550.1"/>
    <property type="molecule type" value="Genomic_DNA"/>
</dbReference>
<reference evidence="14" key="1">
    <citation type="journal article" date="2020" name="mSystems">
        <title>Genome- and Community-Level Interaction Insights into Carbon Utilization and Element Cycling Functions of Hydrothermarchaeota in Hydrothermal Sediment.</title>
        <authorList>
            <person name="Zhou Z."/>
            <person name="Liu Y."/>
            <person name="Xu W."/>
            <person name="Pan J."/>
            <person name="Luo Z.H."/>
            <person name="Li M."/>
        </authorList>
    </citation>
    <scope>NUCLEOTIDE SEQUENCE</scope>
    <source>
        <strain evidence="14">SpSt-997</strain>
    </source>
</reference>
<comment type="subcellular location">
    <subcellularLocation>
        <location evidence="1 10">Cytoplasm</location>
    </subcellularLocation>
</comment>
<dbReference type="CDD" id="cd00808">
    <property type="entry name" value="GluRS_core"/>
    <property type="match status" value="1"/>
</dbReference>
<dbReference type="PANTHER" id="PTHR43311">
    <property type="entry name" value="GLUTAMATE--TRNA LIGASE"/>
    <property type="match status" value="1"/>
</dbReference>
<dbReference type="HAMAP" id="MF_00022">
    <property type="entry name" value="Glu_tRNA_synth_type1"/>
    <property type="match status" value="1"/>
</dbReference>
<dbReference type="InterPro" id="IPR008925">
    <property type="entry name" value="aa_tRNA-synth_I_cd-bd_sf"/>
</dbReference>
<feature type="region of interest" description="Disordered" evidence="11">
    <location>
        <begin position="114"/>
        <end position="137"/>
    </location>
</feature>
<dbReference type="InterPro" id="IPR033910">
    <property type="entry name" value="GluRS_core"/>
</dbReference>
<dbReference type="PROSITE" id="PS00178">
    <property type="entry name" value="AA_TRNA_LIGASE_I"/>
    <property type="match status" value="1"/>
</dbReference>
<feature type="domain" description="Glutamyl/glutaminyl-tRNA synthetase class Ib catalytic" evidence="12">
    <location>
        <begin position="3"/>
        <end position="304"/>
    </location>
</feature>
<dbReference type="Gene3D" id="1.10.10.350">
    <property type="match status" value="1"/>
</dbReference>
<dbReference type="InterPro" id="IPR020058">
    <property type="entry name" value="Glu/Gln-tRNA-synth_Ib_cat-dom"/>
</dbReference>
<evidence type="ECO:0000256" key="3">
    <source>
        <dbReference type="ARBA" id="ARBA00011245"/>
    </source>
</evidence>
<dbReference type="PRINTS" id="PR00987">
    <property type="entry name" value="TRNASYNTHGLU"/>
</dbReference>
<dbReference type="GO" id="GO:0005524">
    <property type="term" value="F:ATP binding"/>
    <property type="evidence" value="ECO:0007669"/>
    <property type="project" value="UniProtKB-UniRule"/>
</dbReference>
<feature type="domain" description="Aminoacyl-tRNA synthetase class I anticodon-binding" evidence="13">
    <location>
        <begin position="328"/>
        <end position="463"/>
    </location>
</feature>
<comment type="subunit">
    <text evidence="3 10">Monomer.</text>
</comment>
<comment type="caution">
    <text evidence="14">The sequence shown here is derived from an EMBL/GenBank/DDBJ whole genome shotgun (WGS) entry which is preliminary data.</text>
</comment>
<name>A0A8J4HBN7_9PROT</name>
<dbReference type="GO" id="GO:0008270">
    <property type="term" value="F:zinc ion binding"/>
    <property type="evidence" value="ECO:0007669"/>
    <property type="project" value="InterPro"/>
</dbReference>
<organism evidence="14">
    <name type="scientific">Acidicaldus sp</name>
    <dbReference type="NCBI Taxonomy" id="1872105"/>
    <lineage>
        <taxon>Bacteria</taxon>
        <taxon>Pseudomonadati</taxon>
        <taxon>Pseudomonadota</taxon>
        <taxon>Alphaproteobacteria</taxon>
        <taxon>Acetobacterales</taxon>
        <taxon>Acetobacteraceae</taxon>
        <taxon>Acidicaldus</taxon>
    </lineage>
</organism>
<keyword evidence="7 10" id="KW-0067">ATP-binding</keyword>
<dbReference type="InterPro" id="IPR001412">
    <property type="entry name" value="aa-tRNA-synth_I_CS"/>
</dbReference>
<keyword evidence="5 10" id="KW-0436">Ligase</keyword>
<dbReference type="Pfam" id="PF00749">
    <property type="entry name" value="tRNA-synt_1c"/>
    <property type="match status" value="1"/>
</dbReference>
<protein>
    <recommendedName>
        <fullName evidence="10">Glutamate--tRNA ligase</fullName>
        <ecNumber evidence="10">6.1.1.17</ecNumber>
    </recommendedName>
    <alternativeName>
        <fullName evidence="10">Glutamyl-tRNA synthetase</fullName>
        <shortName evidence="10">GluRS</shortName>
    </alternativeName>
</protein>
<evidence type="ECO:0000256" key="2">
    <source>
        <dbReference type="ARBA" id="ARBA00007894"/>
    </source>
</evidence>
<feature type="short sequence motif" description="'KMSKS' region" evidence="10">
    <location>
        <begin position="238"/>
        <end position="242"/>
    </location>
</feature>
<gene>
    <name evidence="10" type="primary">gltX</name>
    <name evidence="14" type="ORF">ENY07_04905</name>
</gene>
<proteinExistence type="inferred from homology"/>
<keyword evidence="8 10" id="KW-0648">Protein biosynthesis</keyword>
<evidence type="ECO:0000256" key="11">
    <source>
        <dbReference type="SAM" id="MobiDB-lite"/>
    </source>
</evidence>
<dbReference type="GO" id="GO:0005829">
    <property type="term" value="C:cytosol"/>
    <property type="evidence" value="ECO:0007669"/>
    <property type="project" value="TreeGrafter"/>
</dbReference>
<evidence type="ECO:0000259" key="13">
    <source>
        <dbReference type="Pfam" id="PF19269"/>
    </source>
</evidence>
<keyword evidence="6 10" id="KW-0547">Nucleotide-binding</keyword>
<dbReference type="AlphaFoldDB" id="A0A8J4HBN7"/>
<dbReference type="InterPro" id="IPR014729">
    <property type="entry name" value="Rossmann-like_a/b/a_fold"/>
</dbReference>
<evidence type="ECO:0000256" key="6">
    <source>
        <dbReference type="ARBA" id="ARBA00022741"/>
    </source>
</evidence>
<dbReference type="SUPFAM" id="SSF52374">
    <property type="entry name" value="Nucleotidylyl transferase"/>
    <property type="match status" value="1"/>
</dbReference>
<evidence type="ECO:0000259" key="12">
    <source>
        <dbReference type="Pfam" id="PF00749"/>
    </source>
</evidence>
<dbReference type="Pfam" id="PF19269">
    <property type="entry name" value="Anticodon_2"/>
    <property type="match status" value="1"/>
</dbReference>
<dbReference type="GO" id="GO:0004818">
    <property type="term" value="F:glutamate-tRNA ligase activity"/>
    <property type="evidence" value="ECO:0007669"/>
    <property type="project" value="UniProtKB-UniRule"/>
</dbReference>
<dbReference type="FunFam" id="3.40.50.620:FF:000007">
    <property type="entry name" value="Glutamate--tRNA ligase"/>
    <property type="match status" value="1"/>
</dbReference>
<evidence type="ECO:0000256" key="9">
    <source>
        <dbReference type="ARBA" id="ARBA00023146"/>
    </source>
</evidence>